<name>A0ABU1UR24_9ACTN</name>
<dbReference type="NCBIfam" id="TIGR03086">
    <property type="entry name" value="TIGR03086 family metal-binding protein"/>
    <property type="match status" value="1"/>
</dbReference>
<dbReference type="Proteomes" id="UP001257739">
    <property type="component" value="Unassembled WGS sequence"/>
</dbReference>
<dbReference type="NCBIfam" id="TIGR03083">
    <property type="entry name" value="maleylpyruvate isomerase family mycothiol-dependent enzyme"/>
    <property type="match status" value="1"/>
</dbReference>
<evidence type="ECO:0000313" key="2">
    <source>
        <dbReference type="EMBL" id="MDR7087623.1"/>
    </source>
</evidence>
<proteinExistence type="predicted"/>
<dbReference type="InterPro" id="IPR034660">
    <property type="entry name" value="DinB/YfiT-like"/>
</dbReference>
<dbReference type="SUPFAM" id="SSF109854">
    <property type="entry name" value="DinB/YfiT-like putative metalloenzymes"/>
    <property type="match status" value="1"/>
</dbReference>
<dbReference type="EMBL" id="JAVDWH010000001">
    <property type="protein sequence ID" value="MDR7087623.1"/>
    <property type="molecule type" value="Genomic_DNA"/>
</dbReference>
<feature type="domain" description="Mycothiol-dependent maleylpyruvate isomerase metal-binding" evidence="1">
    <location>
        <begin position="9"/>
        <end position="91"/>
    </location>
</feature>
<gene>
    <name evidence="2" type="ORF">J2X11_002462</name>
</gene>
<evidence type="ECO:0000259" key="1">
    <source>
        <dbReference type="Pfam" id="PF11716"/>
    </source>
</evidence>
<keyword evidence="3" id="KW-1185">Reference proteome</keyword>
<dbReference type="InterPro" id="IPR017520">
    <property type="entry name" value="CHP03086"/>
</dbReference>
<dbReference type="Gene3D" id="1.20.120.450">
    <property type="entry name" value="dinb family like domain"/>
    <property type="match status" value="1"/>
</dbReference>
<protein>
    <submittedName>
        <fullName evidence="2">Uncharacterized protein (TIGR03086 family)</fullName>
    </submittedName>
</protein>
<dbReference type="InterPro" id="IPR017517">
    <property type="entry name" value="Maleyloyr_isom"/>
</dbReference>
<evidence type="ECO:0000313" key="3">
    <source>
        <dbReference type="Proteomes" id="UP001257739"/>
    </source>
</evidence>
<accession>A0ABU1UR24</accession>
<reference evidence="2 3" key="1">
    <citation type="submission" date="2023-07" db="EMBL/GenBank/DDBJ databases">
        <title>Sorghum-associated microbial communities from plants grown in Nebraska, USA.</title>
        <authorList>
            <person name="Schachtman D."/>
        </authorList>
    </citation>
    <scope>NUCLEOTIDE SEQUENCE [LARGE SCALE GENOMIC DNA]</scope>
    <source>
        <strain evidence="2 3">BE248</strain>
    </source>
</reference>
<dbReference type="Pfam" id="PF11716">
    <property type="entry name" value="MDMPI_N"/>
    <property type="match status" value="1"/>
</dbReference>
<comment type="caution">
    <text evidence="2">The sequence shown here is derived from an EMBL/GenBank/DDBJ whole genome shotgun (WGS) entry which is preliminary data.</text>
</comment>
<dbReference type="InterPro" id="IPR024344">
    <property type="entry name" value="MDMPI_metal-binding"/>
</dbReference>
<dbReference type="RefSeq" id="WP_309971540.1">
    <property type="nucleotide sequence ID" value="NZ_JAVDWH010000001.1"/>
</dbReference>
<sequence>MSPSTLATGLDQAVSLVASISADQLDLPTPCTKWNVGELADHLTNSAAQMAVMAQGGKPDWSSLADHHADPAPVLRQAADDIVAAFEAGTEAPEGMVVSELAVHTWDLATALGRDTNELEPAVAEAGYAFMTKSLTDENRGNAFDPEKAAPEGANAYERIAAFAGRSVQD</sequence>
<organism evidence="2 3">
    <name type="scientific">Aeromicrobium panaciterrae</name>
    <dbReference type="NCBI Taxonomy" id="363861"/>
    <lineage>
        <taxon>Bacteria</taxon>
        <taxon>Bacillati</taxon>
        <taxon>Actinomycetota</taxon>
        <taxon>Actinomycetes</taxon>
        <taxon>Propionibacteriales</taxon>
        <taxon>Nocardioidaceae</taxon>
        <taxon>Aeromicrobium</taxon>
    </lineage>
</organism>